<feature type="region of interest" description="Disordered" evidence="1">
    <location>
        <begin position="70"/>
        <end position="95"/>
    </location>
</feature>
<feature type="region of interest" description="Disordered" evidence="1">
    <location>
        <begin position="1"/>
        <end position="21"/>
    </location>
</feature>
<feature type="region of interest" description="Disordered" evidence="1">
    <location>
        <begin position="45"/>
        <end position="64"/>
    </location>
</feature>
<accession>A0A0B6YB64</accession>
<protein>
    <submittedName>
        <fullName evidence="2">Uncharacterized protein</fullName>
    </submittedName>
</protein>
<gene>
    <name evidence="2" type="primary">ORF20188</name>
</gene>
<feature type="compositionally biased region" description="Basic and acidic residues" evidence="1">
    <location>
        <begin position="50"/>
        <end position="61"/>
    </location>
</feature>
<organism evidence="2">
    <name type="scientific">Arion vulgaris</name>
    <dbReference type="NCBI Taxonomy" id="1028688"/>
    <lineage>
        <taxon>Eukaryota</taxon>
        <taxon>Metazoa</taxon>
        <taxon>Spiralia</taxon>
        <taxon>Lophotrochozoa</taxon>
        <taxon>Mollusca</taxon>
        <taxon>Gastropoda</taxon>
        <taxon>Heterobranchia</taxon>
        <taxon>Euthyneura</taxon>
        <taxon>Panpulmonata</taxon>
        <taxon>Eupulmonata</taxon>
        <taxon>Stylommatophora</taxon>
        <taxon>Helicina</taxon>
        <taxon>Arionoidea</taxon>
        <taxon>Arionidae</taxon>
        <taxon>Arion</taxon>
    </lineage>
</organism>
<proteinExistence type="predicted"/>
<evidence type="ECO:0000313" key="2">
    <source>
        <dbReference type="EMBL" id="CEK53404.1"/>
    </source>
</evidence>
<evidence type="ECO:0000256" key="1">
    <source>
        <dbReference type="SAM" id="MobiDB-lite"/>
    </source>
</evidence>
<dbReference type="AlphaFoldDB" id="A0A0B6YB64"/>
<reference evidence="2" key="1">
    <citation type="submission" date="2014-12" db="EMBL/GenBank/DDBJ databases">
        <title>Insight into the proteome of Arion vulgaris.</title>
        <authorList>
            <person name="Aradska J."/>
            <person name="Bulat T."/>
            <person name="Smidak R."/>
            <person name="Sarate P."/>
            <person name="Gangsoo J."/>
            <person name="Sialana F."/>
            <person name="Bilban M."/>
            <person name="Lubec G."/>
        </authorList>
    </citation>
    <scope>NUCLEOTIDE SEQUENCE</scope>
    <source>
        <tissue evidence="2">Skin</tissue>
    </source>
</reference>
<dbReference type="EMBL" id="HACG01006539">
    <property type="protein sequence ID" value="CEK53404.1"/>
    <property type="molecule type" value="Transcribed_RNA"/>
</dbReference>
<sequence length="95" mass="10868">HNLSDFLDNSPRQKKHKEYNISKGILSPKRTRELCVVDISDVNVPPFITPEEHPPAQKNKDMYTPVKHLQKESVTPVRQSPRLHGGQSIPFTDTK</sequence>
<feature type="non-terminal residue" evidence="2">
    <location>
        <position position="95"/>
    </location>
</feature>
<feature type="non-terminal residue" evidence="2">
    <location>
        <position position="1"/>
    </location>
</feature>
<name>A0A0B6YB64_9EUPU</name>